<dbReference type="PANTHER" id="PTHR34367">
    <property type="entry name" value="OS02G0734667 PROTEIN"/>
    <property type="match status" value="1"/>
</dbReference>
<dbReference type="Gramene" id="AUR62017269-RA">
    <property type="protein sequence ID" value="AUR62017269-RA:cds"/>
    <property type="gene ID" value="AUR62017269"/>
</dbReference>
<keyword evidence="3" id="KW-1185">Reference proteome</keyword>
<feature type="region of interest" description="Disordered" evidence="1">
    <location>
        <begin position="48"/>
        <end position="67"/>
    </location>
</feature>
<dbReference type="AlphaFoldDB" id="A0A803LQP0"/>
<dbReference type="OMA" id="LAYPHTT"/>
<feature type="region of interest" description="Disordered" evidence="1">
    <location>
        <begin position="80"/>
        <end position="114"/>
    </location>
</feature>
<accession>A0A803LQP0</accession>
<feature type="compositionally biased region" description="Polar residues" evidence="1">
    <location>
        <begin position="9"/>
        <end position="20"/>
    </location>
</feature>
<evidence type="ECO:0000313" key="2">
    <source>
        <dbReference type="EnsemblPlants" id="AUR62017269-RA:cds"/>
    </source>
</evidence>
<dbReference type="Proteomes" id="UP000596660">
    <property type="component" value="Unplaced"/>
</dbReference>
<organism evidence="2 3">
    <name type="scientific">Chenopodium quinoa</name>
    <name type="common">Quinoa</name>
    <dbReference type="NCBI Taxonomy" id="63459"/>
    <lineage>
        <taxon>Eukaryota</taxon>
        <taxon>Viridiplantae</taxon>
        <taxon>Streptophyta</taxon>
        <taxon>Embryophyta</taxon>
        <taxon>Tracheophyta</taxon>
        <taxon>Spermatophyta</taxon>
        <taxon>Magnoliopsida</taxon>
        <taxon>eudicotyledons</taxon>
        <taxon>Gunneridae</taxon>
        <taxon>Pentapetalae</taxon>
        <taxon>Caryophyllales</taxon>
        <taxon>Chenopodiaceae</taxon>
        <taxon>Chenopodioideae</taxon>
        <taxon>Atripliceae</taxon>
        <taxon>Chenopodium</taxon>
    </lineage>
</organism>
<feature type="region of interest" description="Disordered" evidence="1">
    <location>
        <begin position="178"/>
        <end position="257"/>
    </location>
</feature>
<dbReference type="PANTHER" id="PTHR34367:SF1">
    <property type="entry name" value="OS04G0528600 PROTEIN"/>
    <property type="match status" value="1"/>
</dbReference>
<name>A0A803LQP0_CHEQI</name>
<feature type="compositionally biased region" description="Low complexity" evidence="1">
    <location>
        <begin position="94"/>
        <end position="112"/>
    </location>
</feature>
<feature type="compositionally biased region" description="Low complexity" evidence="1">
    <location>
        <begin position="182"/>
        <end position="203"/>
    </location>
</feature>
<protein>
    <submittedName>
        <fullName evidence="2">Uncharacterized protein</fullName>
    </submittedName>
</protein>
<dbReference type="InterPro" id="IPR040412">
    <property type="entry name" value="At1g65710-like"/>
</dbReference>
<dbReference type="EnsemblPlants" id="AUR62017269-RA">
    <property type="protein sequence ID" value="AUR62017269-RA:cds"/>
    <property type="gene ID" value="AUR62017269"/>
</dbReference>
<feature type="region of interest" description="Disordered" evidence="1">
    <location>
        <begin position="464"/>
        <end position="512"/>
    </location>
</feature>
<feature type="compositionally biased region" description="Basic and acidic residues" evidence="1">
    <location>
        <begin position="58"/>
        <end position="67"/>
    </location>
</feature>
<evidence type="ECO:0000313" key="3">
    <source>
        <dbReference type="Proteomes" id="UP000596660"/>
    </source>
</evidence>
<evidence type="ECO:0000256" key="1">
    <source>
        <dbReference type="SAM" id="MobiDB-lite"/>
    </source>
</evidence>
<feature type="compositionally biased region" description="Polar residues" evidence="1">
    <location>
        <begin position="469"/>
        <end position="503"/>
    </location>
</feature>
<sequence>MGCCLSKNDPCSNSHSQIEQTDTKKKLPVPVPVPITVKLEHPKKQLAGFEAAAPKPECSTKEIESETKEVFTKKKKEVFVIQHRKSNDNRPETDGSASNSSNSSDPSRGSGSEEIGRNILAAAANGQAVRTSSCTKEEVDAILIQCVSVPATVTSLSVEKGSVGNGNDGNVKRVLVKRNVGSPRSQSPARAISPARASSPVRGGNQGNGGGQQQPVSAPLSRNGSRKAEHSPFRRTPLNEIDINSLPFHPLSNKRPVSKGKEIEEDVVLVKQPINSGFQQNKYAETNNVKASIQGTHRRSRSRGAEGYEVTKTNYCRVNELQTPNVEQLIEDKRGQLDTVEYDAMVTPVVVSGAETLKLPQTLMRSSSNNAGSSNMEASNSYKLPPCVSKACSIVEAVADLNSMTGSDDRRKSPKETNFSFNSSKKVLESKDPFVESEVKVSDDLMEPSLHKYVTVRMKGGDFNDEESSGSNSYVGGSQQNWLSSSTWEPTSADSTESWTSKSYSREELNPARFQRHATSEIACGINEEPEKKYSNGGATRVRTIASRAPTASASKAAVASM</sequence>
<reference evidence="2" key="2">
    <citation type="submission" date="2021-03" db="UniProtKB">
        <authorList>
            <consortium name="EnsemblPlants"/>
        </authorList>
    </citation>
    <scope>IDENTIFICATION</scope>
</reference>
<reference evidence="2" key="1">
    <citation type="journal article" date="2017" name="Nature">
        <title>The genome of Chenopodium quinoa.</title>
        <authorList>
            <person name="Jarvis D.E."/>
            <person name="Ho Y.S."/>
            <person name="Lightfoot D.J."/>
            <person name="Schmoeckel S.M."/>
            <person name="Li B."/>
            <person name="Borm T.J.A."/>
            <person name="Ohyanagi H."/>
            <person name="Mineta K."/>
            <person name="Michell C.T."/>
            <person name="Saber N."/>
            <person name="Kharbatia N.M."/>
            <person name="Rupper R.R."/>
            <person name="Sharp A.R."/>
            <person name="Dally N."/>
            <person name="Boughton B.A."/>
            <person name="Woo Y.H."/>
            <person name="Gao G."/>
            <person name="Schijlen E.G.W.M."/>
            <person name="Guo X."/>
            <person name="Momin A.A."/>
            <person name="Negrao S."/>
            <person name="Al-Babili S."/>
            <person name="Gehring C."/>
            <person name="Roessner U."/>
            <person name="Jung C."/>
            <person name="Murphy K."/>
            <person name="Arold S.T."/>
            <person name="Gojobori T."/>
            <person name="van der Linden C.G."/>
            <person name="van Loo E.N."/>
            <person name="Jellen E.N."/>
            <person name="Maughan P.J."/>
            <person name="Tester M."/>
        </authorList>
    </citation>
    <scope>NUCLEOTIDE SEQUENCE [LARGE SCALE GENOMIC DNA]</scope>
    <source>
        <strain evidence="2">cv. PI 614886</strain>
    </source>
</reference>
<proteinExistence type="predicted"/>
<feature type="region of interest" description="Disordered" evidence="1">
    <location>
        <begin position="1"/>
        <end position="29"/>
    </location>
</feature>